<keyword evidence="2 10" id="KW-0813">Transport</keyword>
<evidence type="ECO:0000256" key="12">
    <source>
        <dbReference type="SAM" id="Phobius"/>
    </source>
</evidence>
<dbReference type="OrthoDB" id="9810952at2"/>
<evidence type="ECO:0000256" key="1">
    <source>
        <dbReference type="ARBA" id="ARBA00004651"/>
    </source>
</evidence>
<comment type="similarity">
    <text evidence="10">Belongs to the TrkH potassium transport family.</text>
</comment>
<evidence type="ECO:0000256" key="5">
    <source>
        <dbReference type="ARBA" id="ARBA00022692"/>
    </source>
</evidence>
<dbReference type="PANTHER" id="PTHR32024">
    <property type="entry name" value="TRK SYSTEM POTASSIUM UPTAKE PROTEIN TRKG-RELATED"/>
    <property type="match status" value="1"/>
</dbReference>
<comment type="function">
    <text evidence="10">Low-affinity potassium transport system. Interacts with Trk system potassium uptake protein TrkA.</text>
</comment>
<evidence type="ECO:0000256" key="2">
    <source>
        <dbReference type="ARBA" id="ARBA00022448"/>
    </source>
</evidence>
<feature type="transmembrane region" description="Helical" evidence="12">
    <location>
        <begin position="71"/>
        <end position="94"/>
    </location>
</feature>
<dbReference type="GO" id="GO:0015379">
    <property type="term" value="F:potassium:chloride symporter activity"/>
    <property type="evidence" value="ECO:0007669"/>
    <property type="project" value="InterPro"/>
</dbReference>
<keyword evidence="4 10" id="KW-0633">Potassium transport</keyword>
<evidence type="ECO:0000313" key="13">
    <source>
        <dbReference type="EMBL" id="PVE44844.1"/>
    </source>
</evidence>
<protein>
    <recommendedName>
        <fullName evidence="10">Trk system potassium uptake protein</fullName>
    </recommendedName>
</protein>
<feature type="binding site" evidence="11">
    <location>
        <position position="315"/>
    </location>
    <ligand>
        <name>K(+)</name>
        <dbReference type="ChEBI" id="CHEBI:29103"/>
    </ligand>
</feature>
<evidence type="ECO:0000256" key="8">
    <source>
        <dbReference type="ARBA" id="ARBA00023065"/>
    </source>
</evidence>
<dbReference type="GO" id="GO:0046872">
    <property type="term" value="F:metal ion binding"/>
    <property type="evidence" value="ECO:0007669"/>
    <property type="project" value="UniProtKB-KW"/>
</dbReference>
<keyword evidence="8 10" id="KW-0406">Ion transport</keyword>
<feature type="binding site" evidence="11">
    <location>
        <position position="432"/>
    </location>
    <ligand>
        <name>K(+)</name>
        <dbReference type="ChEBI" id="CHEBI:29103"/>
    </ligand>
</feature>
<dbReference type="EMBL" id="QDDR01000023">
    <property type="protein sequence ID" value="PVE44844.1"/>
    <property type="molecule type" value="Genomic_DNA"/>
</dbReference>
<feature type="binding site" evidence="11">
    <location>
        <position position="431"/>
    </location>
    <ligand>
        <name>K(+)</name>
        <dbReference type="ChEBI" id="CHEBI:29103"/>
    </ligand>
</feature>
<keyword evidence="5 12" id="KW-0812">Transmembrane</keyword>
<evidence type="ECO:0000256" key="3">
    <source>
        <dbReference type="ARBA" id="ARBA00022475"/>
    </source>
</evidence>
<feature type="transmembrane region" description="Helical" evidence="12">
    <location>
        <begin position="455"/>
        <end position="476"/>
    </location>
</feature>
<dbReference type="GO" id="GO:0005886">
    <property type="term" value="C:plasma membrane"/>
    <property type="evidence" value="ECO:0007669"/>
    <property type="project" value="UniProtKB-SubCell"/>
</dbReference>
<feature type="binding site" evidence="11">
    <location>
        <position position="112"/>
    </location>
    <ligand>
        <name>K(+)</name>
        <dbReference type="ChEBI" id="CHEBI:29103"/>
    </ligand>
</feature>
<evidence type="ECO:0000256" key="9">
    <source>
        <dbReference type="ARBA" id="ARBA00023136"/>
    </source>
</evidence>
<dbReference type="PIRSF" id="PIRSF006247">
    <property type="entry name" value="TrkH"/>
    <property type="match status" value="1"/>
</dbReference>
<feature type="transmembrane region" description="Helical" evidence="12">
    <location>
        <begin position="39"/>
        <end position="59"/>
    </location>
</feature>
<comment type="subcellular location">
    <subcellularLocation>
        <location evidence="10">Cell inner membrane</location>
        <topology evidence="10">Multi-pass membrane protein</topology>
    </subcellularLocation>
    <subcellularLocation>
        <location evidence="1">Cell membrane</location>
        <topology evidence="1">Multi-pass membrane protein</topology>
    </subcellularLocation>
</comment>
<accession>A0A2T7UJK1</accession>
<evidence type="ECO:0000256" key="6">
    <source>
        <dbReference type="ARBA" id="ARBA00022958"/>
    </source>
</evidence>
<evidence type="ECO:0000256" key="10">
    <source>
        <dbReference type="PIRNR" id="PIRNR006247"/>
    </source>
</evidence>
<comment type="caution">
    <text evidence="13">The sequence shown here is derived from an EMBL/GenBank/DDBJ whole genome shotgun (WGS) entry which is preliminary data.</text>
</comment>
<proteinExistence type="inferred from homology"/>
<feature type="transmembrane region" description="Helical" evidence="12">
    <location>
        <begin position="330"/>
        <end position="353"/>
    </location>
</feature>
<keyword evidence="9 10" id="KW-0472">Membrane</keyword>
<dbReference type="RefSeq" id="WP_107755201.1">
    <property type="nucleotide sequence ID" value="NZ_QBKF01000023.1"/>
</dbReference>
<feature type="binding site" evidence="11">
    <location>
        <position position="220"/>
    </location>
    <ligand>
        <name>K(+)</name>
        <dbReference type="ChEBI" id="CHEBI:29103"/>
    </ligand>
</feature>
<feature type="transmembrane region" description="Helical" evidence="12">
    <location>
        <begin position="180"/>
        <end position="201"/>
    </location>
</feature>
<keyword evidence="7 12" id="KW-1133">Transmembrane helix</keyword>
<dbReference type="InterPro" id="IPR004772">
    <property type="entry name" value="TrkH"/>
</dbReference>
<feature type="binding site" evidence="11">
    <location>
        <position position="113"/>
    </location>
    <ligand>
        <name>K(+)</name>
        <dbReference type="ChEBI" id="CHEBI:29103"/>
    </ligand>
</feature>
<keyword evidence="3 10" id="KW-1003">Cell membrane</keyword>
<organism evidence="13 14">
    <name type="scientific">Pararhodobacter aggregans</name>
    <dbReference type="NCBI Taxonomy" id="404875"/>
    <lineage>
        <taxon>Bacteria</taxon>
        <taxon>Pseudomonadati</taxon>
        <taxon>Pseudomonadota</taxon>
        <taxon>Alphaproteobacteria</taxon>
        <taxon>Rhodobacterales</taxon>
        <taxon>Paracoccaceae</taxon>
        <taxon>Pararhodobacter</taxon>
    </lineage>
</organism>
<feature type="transmembrane region" description="Helical" evidence="12">
    <location>
        <begin position="7"/>
        <end position="27"/>
    </location>
</feature>
<dbReference type="InterPro" id="IPR003445">
    <property type="entry name" value="Cat_transpt"/>
</dbReference>
<sequence length="482" mass="52580">MIDFRPVANIIGWLLVALGVIMLVPMLADLVTGSLDWRIFLISAFVTVTAGGLVVLATASTDASGLTLRQSFLVTTLSWTVLPIFGGLPFMLAFDHISFTDSMFEAMSGLTTTGATVFAGLDSMPPGILLWRSILHWLGGLGIVLVALIFLPVMKVGGMQHFRSEGFDTMGKVLPRAADISWMLLQIYAGLTILCAAAFLLTGMNAFDAVNHALSTLSTGGFSTRDTSFTHYSASAHWVGIVFMFLAGLPFIRYLQFINGSYRPLFSDIQIRAYLRWTLYAIGAVLAFRILREEGDFEPMLRETAFNVVSMFSGTGFGSNDVTAWGDFPILVLVVVGFIGACTASTGCSIKVFRYLVLFEAIKTQLKQLVYPNRVIPMHLDGRRLDEEVVVSVVVMFTAYVVGFGVLTVLLSLSGLEMRTAFTAAWTSICNVGPVWGAEVGPTGDLDGFPTFAKWLMILAMLMGRLEMVAVLVLVLPRFWRG</sequence>
<evidence type="ECO:0000256" key="7">
    <source>
        <dbReference type="ARBA" id="ARBA00022989"/>
    </source>
</evidence>
<feature type="transmembrane region" description="Helical" evidence="12">
    <location>
        <begin position="235"/>
        <end position="252"/>
    </location>
</feature>
<evidence type="ECO:0000256" key="4">
    <source>
        <dbReference type="ARBA" id="ARBA00022538"/>
    </source>
</evidence>
<gene>
    <name evidence="13" type="ORF">DDE23_24550</name>
</gene>
<feature type="transmembrane region" description="Helical" evidence="12">
    <location>
        <begin position="134"/>
        <end position="154"/>
    </location>
</feature>
<reference evidence="13 14" key="1">
    <citation type="journal article" date="2011" name="Syst. Appl. Microbiol.">
        <title>Defluviimonas denitrificans gen. nov., sp. nov., and Pararhodobacter aggregans gen. nov., sp. nov., non-phototrophic Rhodobacteraceae from the biofilter of a marine aquaculture.</title>
        <authorList>
            <person name="Foesel B.U."/>
            <person name="Drake H.L."/>
            <person name="Schramm A."/>
        </authorList>
    </citation>
    <scope>NUCLEOTIDE SEQUENCE [LARGE SCALE GENOMIC DNA]</scope>
    <source>
        <strain evidence="13 14">D1-19</strain>
    </source>
</reference>
<keyword evidence="10" id="KW-0997">Cell inner membrane</keyword>
<evidence type="ECO:0000313" key="14">
    <source>
        <dbReference type="Proteomes" id="UP000244810"/>
    </source>
</evidence>
<dbReference type="Proteomes" id="UP000244810">
    <property type="component" value="Unassembled WGS sequence"/>
</dbReference>
<evidence type="ECO:0000256" key="11">
    <source>
        <dbReference type="PIRSR" id="PIRSR006247-1"/>
    </source>
</evidence>
<feature type="transmembrane region" description="Helical" evidence="12">
    <location>
        <begin position="273"/>
        <end position="291"/>
    </location>
</feature>
<dbReference type="Pfam" id="PF02386">
    <property type="entry name" value="TrkH"/>
    <property type="match status" value="2"/>
</dbReference>
<keyword evidence="6 10" id="KW-0630">Potassium</keyword>
<dbReference type="AlphaFoldDB" id="A0A2T7UJK1"/>
<feature type="transmembrane region" description="Helical" evidence="12">
    <location>
        <begin position="389"/>
        <end position="413"/>
    </location>
</feature>
<name>A0A2T7UJK1_9RHOB</name>
<dbReference type="PANTHER" id="PTHR32024:SF3">
    <property type="entry name" value="TRK SYSTEM POTASSIUM UPTAKE PROTEIN"/>
    <property type="match status" value="1"/>
</dbReference>
<keyword evidence="14" id="KW-1185">Reference proteome</keyword>
<keyword evidence="11" id="KW-0479">Metal-binding</keyword>